<proteinExistence type="predicted"/>
<protein>
    <submittedName>
        <fullName evidence="3">Uncharacterized protein</fullName>
    </submittedName>
</protein>
<keyword evidence="2" id="KW-0812">Transmembrane</keyword>
<evidence type="ECO:0000256" key="1">
    <source>
        <dbReference type="SAM" id="MobiDB-lite"/>
    </source>
</evidence>
<evidence type="ECO:0000256" key="2">
    <source>
        <dbReference type="SAM" id="Phobius"/>
    </source>
</evidence>
<accession>A0A8S5UAU3</accession>
<dbReference type="EMBL" id="BK016058">
    <property type="protein sequence ID" value="DAF91607.1"/>
    <property type="molecule type" value="Genomic_DNA"/>
</dbReference>
<feature type="region of interest" description="Disordered" evidence="1">
    <location>
        <begin position="1"/>
        <end position="29"/>
    </location>
</feature>
<feature type="compositionally biased region" description="Polar residues" evidence="1">
    <location>
        <begin position="1"/>
        <end position="12"/>
    </location>
</feature>
<keyword evidence="2" id="KW-1133">Transmembrane helix</keyword>
<evidence type="ECO:0000313" key="3">
    <source>
        <dbReference type="EMBL" id="DAF91607.1"/>
    </source>
</evidence>
<organism evidence="3">
    <name type="scientific">Siphoviridae sp. ctcK97</name>
    <dbReference type="NCBI Taxonomy" id="2825571"/>
    <lineage>
        <taxon>Viruses</taxon>
        <taxon>Duplodnaviria</taxon>
        <taxon>Heunggongvirae</taxon>
        <taxon>Uroviricota</taxon>
        <taxon>Caudoviricetes</taxon>
    </lineage>
</organism>
<keyword evidence="2" id="KW-0472">Membrane</keyword>
<feature type="transmembrane region" description="Helical" evidence="2">
    <location>
        <begin position="42"/>
        <end position="62"/>
    </location>
</feature>
<sequence>MKTNSVGGNTTVLPPLTPGGLSFLDDPPPKSRPTFDLPRRYISIWVLACPGHLVLHACFLLLSGHGLGQAKTQIEV</sequence>
<reference evidence="3" key="1">
    <citation type="journal article" date="2021" name="Proc. Natl. Acad. Sci. U.S.A.">
        <title>A Catalog of Tens of Thousands of Viruses from Human Metagenomes Reveals Hidden Associations with Chronic Diseases.</title>
        <authorList>
            <person name="Tisza M.J."/>
            <person name="Buck C.B."/>
        </authorList>
    </citation>
    <scope>NUCLEOTIDE SEQUENCE</scope>
    <source>
        <strain evidence="3">CtcK97</strain>
    </source>
</reference>
<name>A0A8S5UAU3_9CAUD</name>